<dbReference type="InterPro" id="IPR001005">
    <property type="entry name" value="SANT/Myb"/>
</dbReference>
<feature type="domain" description="HTH myb-type" evidence="1">
    <location>
        <begin position="55"/>
        <end position="106"/>
    </location>
</feature>
<dbReference type="CDD" id="cd00167">
    <property type="entry name" value="SANT"/>
    <property type="match status" value="1"/>
</dbReference>
<dbReference type="SMART" id="SM00717">
    <property type="entry name" value="SANT"/>
    <property type="match status" value="1"/>
</dbReference>
<dbReference type="PROSITE" id="PS51294">
    <property type="entry name" value="HTH_MYB"/>
    <property type="match status" value="1"/>
</dbReference>
<proteinExistence type="predicted"/>
<sequence>NYNQFTSFIVFDQVDSFKNDILSPMSKVLDDKTPQISLDSGDSIKSNDTYVEVDKKSKWTIDEHNKLVQGLKMFGLNQTLKISYIIKTKTSAQITQHIKTLFKSMEKQFQQCNDCFVTEQNEKIIDSLIIEPMFKTMKLTTPSNETLKQLRKQISSVQKVCNEPRILQEFFMNKLIK</sequence>
<dbReference type="Gene3D" id="1.10.10.60">
    <property type="entry name" value="Homeodomain-like"/>
    <property type="match status" value="1"/>
</dbReference>
<dbReference type="AlphaFoldDB" id="A0A146KHQ0"/>
<dbReference type="EMBL" id="GDID01001685">
    <property type="protein sequence ID" value="JAP94921.1"/>
    <property type="molecule type" value="Transcribed_RNA"/>
</dbReference>
<reference evidence="2" key="1">
    <citation type="submission" date="2015-07" db="EMBL/GenBank/DDBJ databases">
        <title>Adaptation to a free-living lifestyle via gene acquisitions in the diplomonad Trepomonas sp. PC1.</title>
        <authorList>
            <person name="Xu F."/>
            <person name="Jerlstrom-Hultqvist J."/>
            <person name="Kolisko M."/>
            <person name="Simpson A.G.B."/>
            <person name="Roger A.J."/>
            <person name="Svard S.G."/>
            <person name="Andersson J.O."/>
        </authorList>
    </citation>
    <scope>NUCLEOTIDE SEQUENCE</scope>
    <source>
        <strain evidence="2">PC1</strain>
    </source>
</reference>
<organism evidence="2">
    <name type="scientific">Trepomonas sp. PC1</name>
    <dbReference type="NCBI Taxonomy" id="1076344"/>
    <lineage>
        <taxon>Eukaryota</taxon>
        <taxon>Metamonada</taxon>
        <taxon>Diplomonadida</taxon>
        <taxon>Hexamitidae</taxon>
        <taxon>Hexamitinae</taxon>
        <taxon>Trepomonas</taxon>
    </lineage>
</organism>
<name>A0A146KHQ0_9EUKA</name>
<dbReference type="InterPro" id="IPR017930">
    <property type="entry name" value="Myb_dom"/>
</dbReference>
<accession>A0A146KHQ0</accession>
<protein>
    <recommendedName>
        <fullName evidence="1">HTH myb-type domain-containing protein</fullName>
    </recommendedName>
</protein>
<evidence type="ECO:0000313" key="2">
    <source>
        <dbReference type="EMBL" id="JAP94921.1"/>
    </source>
</evidence>
<dbReference type="InterPro" id="IPR009057">
    <property type="entry name" value="Homeodomain-like_sf"/>
</dbReference>
<evidence type="ECO:0000259" key="1">
    <source>
        <dbReference type="PROSITE" id="PS51294"/>
    </source>
</evidence>
<dbReference type="SUPFAM" id="SSF46689">
    <property type="entry name" value="Homeodomain-like"/>
    <property type="match status" value="1"/>
</dbReference>
<gene>
    <name evidence="2" type="ORF">TPC1_12246</name>
</gene>
<feature type="non-terminal residue" evidence="2">
    <location>
        <position position="1"/>
    </location>
</feature>